<proteinExistence type="inferred from homology"/>
<feature type="coiled-coil region" evidence="5">
    <location>
        <begin position="226"/>
        <end position="260"/>
    </location>
</feature>
<protein>
    <recommendedName>
        <fullName evidence="4">Methyltransferase</fullName>
        <ecNumber evidence="4">2.1.1.-</ecNumber>
    </recommendedName>
</protein>
<feature type="domain" description="DNA methylase N-4/N-6" evidence="6">
    <location>
        <begin position="30"/>
        <end position="340"/>
    </location>
</feature>
<dbReference type="Pfam" id="PF01555">
    <property type="entry name" value="N6_N4_Mtase"/>
    <property type="match status" value="1"/>
</dbReference>
<dbReference type="SUPFAM" id="SSF53335">
    <property type="entry name" value="S-adenosyl-L-methionine-dependent methyltransferases"/>
    <property type="match status" value="1"/>
</dbReference>
<evidence type="ECO:0000259" key="6">
    <source>
        <dbReference type="Pfam" id="PF01555"/>
    </source>
</evidence>
<keyword evidence="5" id="KW-0175">Coiled coil</keyword>
<dbReference type="GO" id="GO:0032259">
    <property type="term" value="P:methylation"/>
    <property type="evidence" value="ECO:0007669"/>
    <property type="project" value="UniProtKB-KW"/>
</dbReference>
<reference evidence="8" key="1">
    <citation type="journal article" date="2019" name="Int. J. Syst. Evol. Microbiol.">
        <title>The Global Catalogue of Microorganisms (GCM) 10K type strain sequencing project: providing services to taxonomists for standard genome sequencing and annotation.</title>
        <authorList>
            <consortium name="The Broad Institute Genomics Platform"/>
            <consortium name="The Broad Institute Genome Sequencing Center for Infectious Disease"/>
            <person name="Wu L."/>
            <person name="Ma J."/>
        </authorList>
    </citation>
    <scope>NUCLEOTIDE SEQUENCE [LARGE SCALE GENOMIC DNA]</scope>
    <source>
        <strain evidence="8">JCM 32226</strain>
    </source>
</reference>
<evidence type="ECO:0000256" key="1">
    <source>
        <dbReference type="ARBA" id="ARBA00006594"/>
    </source>
</evidence>
<evidence type="ECO:0000256" key="2">
    <source>
        <dbReference type="ARBA" id="ARBA00022603"/>
    </source>
</evidence>
<keyword evidence="2 7" id="KW-0489">Methyltransferase</keyword>
<name>A0ABP8PYG9_9GAMM</name>
<dbReference type="RefSeq" id="WP_345009391.1">
    <property type="nucleotide sequence ID" value="NZ_BAABFC010000001.1"/>
</dbReference>
<evidence type="ECO:0000256" key="4">
    <source>
        <dbReference type="RuleBase" id="RU362026"/>
    </source>
</evidence>
<gene>
    <name evidence="7" type="ORF">GCM10023095_03230</name>
</gene>
<dbReference type="InterPro" id="IPR001091">
    <property type="entry name" value="RM_Methyltransferase"/>
</dbReference>
<dbReference type="Gene3D" id="3.40.50.150">
    <property type="entry name" value="Vaccinia Virus protein VP39"/>
    <property type="match status" value="2"/>
</dbReference>
<dbReference type="PROSITE" id="PS00092">
    <property type="entry name" value="N6_MTASE"/>
    <property type="match status" value="1"/>
</dbReference>
<keyword evidence="8" id="KW-1185">Reference proteome</keyword>
<dbReference type="InterPro" id="IPR029063">
    <property type="entry name" value="SAM-dependent_MTases_sf"/>
</dbReference>
<dbReference type="GO" id="GO:0008168">
    <property type="term" value="F:methyltransferase activity"/>
    <property type="evidence" value="ECO:0007669"/>
    <property type="project" value="UniProtKB-KW"/>
</dbReference>
<keyword evidence="3" id="KW-0808">Transferase</keyword>
<evidence type="ECO:0000313" key="8">
    <source>
        <dbReference type="Proteomes" id="UP001501321"/>
    </source>
</evidence>
<evidence type="ECO:0000256" key="3">
    <source>
        <dbReference type="ARBA" id="ARBA00022679"/>
    </source>
</evidence>
<sequence length="352" mass="39409">MVKKELQGGAVTLYCADALEVLAGMAENSVDLIAMDPPYFRVKGEAWDNQWPSVEAYLAWLDEVLLGCWRVLRPAGSLYLFCGHKLAAETEQLVKARFNLLSHIIWAKPNGPWRRQNKAQLRAFFPSTERILFAEHYGAEGMAKGCSGYAAKCAELRKGVFAPLIEYFAQAKEALGVSAAEINAATGTKMCSHWFSYSQWQLPSAQQYEALQRLFAGKAAALERPYEALQSEYADLGKQYQALARQYDELKQEYEQLRRPFAVSAEVPYTDVWQFAPVAYYPGKHPCEKPQDLMRHIIQCSSREGQVVGDFFMGSGATGKAAVALGRQFIGVELEQPRYEQTCGEMLEALGQ</sequence>
<dbReference type="EMBL" id="BAABFC010000001">
    <property type="protein sequence ID" value="GAA4493291.1"/>
    <property type="molecule type" value="Genomic_DNA"/>
</dbReference>
<dbReference type="InterPro" id="IPR002941">
    <property type="entry name" value="DNA_methylase_N4/N6"/>
</dbReference>
<dbReference type="InterPro" id="IPR002052">
    <property type="entry name" value="DNA_methylase_N6_adenine_CS"/>
</dbReference>
<accession>A0ABP8PYG9</accession>
<organism evidence="7 8">
    <name type="scientific">Pseudaeromonas paramecii</name>
    <dbReference type="NCBI Taxonomy" id="2138166"/>
    <lineage>
        <taxon>Bacteria</taxon>
        <taxon>Pseudomonadati</taxon>
        <taxon>Pseudomonadota</taxon>
        <taxon>Gammaproteobacteria</taxon>
        <taxon>Aeromonadales</taxon>
        <taxon>Aeromonadaceae</taxon>
        <taxon>Pseudaeromonas</taxon>
    </lineage>
</organism>
<dbReference type="PRINTS" id="PR00508">
    <property type="entry name" value="S21N4MTFRASE"/>
</dbReference>
<evidence type="ECO:0000313" key="7">
    <source>
        <dbReference type="EMBL" id="GAA4493291.1"/>
    </source>
</evidence>
<dbReference type="Proteomes" id="UP001501321">
    <property type="component" value="Unassembled WGS sequence"/>
</dbReference>
<dbReference type="CDD" id="cd02440">
    <property type="entry name" value="AdoMet_MTases"/>
    <property type="match status" value="1"/>
</dbReference>
<dbReference type="EC" id="2.1.1.-" evidence="4"/>
<comment type="caution">
    <text evidence="7">The sequence shown here is derived from an EMBL/GenBank/DDBJ whole genome shotgun (WGS) entry which is preliminary data.</text>
</comment>
<comment type="similarity">
    <text evidence="1 4">Belongs to the N(4)/N(6)-methyltransferase family.</text>
</comment>
<evidence type="ECO:0000256" key="5">
    <source>
        <dbReference type="SAM" id="Coils"/>
    </source>
</evidence>